<gene>
    <name evidence="1" type="ORF">LTR37_006225</name>
</gene>
<reference evidence="1" key="1">
    <citation type="submission" date="2023-07" db="EMBL/GenBank/DDBJ databases">
        <title>Black Yeasts Isolated from many extreme environments.</title>
        <authorList>
            <person name="Coleine C."/>
            <person name="Stajich J.E."/>
            <person name="Selbmann L."/>
        </authorList>
    </citation>
    <scope>NUCLEOTIDE SEQUENCE</scope>
    <source>
        <strain evidence="1">CCFEE 5714</strain>
    </source>
</reference>
<evidence type="ECO:0000313" key="2">
    <source>
        <dbReference type="Proteomes" id="UP001281147"/>
    </source>
</evidence>
<keyword evidence="2" id="KW-1185">Reference proteome</keyword>
<sequence>MSSQSKPASLLQPIDMEEGPPVRTKLRMIAILIALYLALFIAALDATILATSIPTITAQLHSAAGYFWIGAAYLLANAAAAPIWAKCSDIWGRKPALLAAVAVFAASSLIAALSVNMRMLIAARALQGTAGGGLVQLVNITISDLFSMRSRTLYLGLVEVVWALAGGLGPILGGAFTELVSWRWCFYINLPVCGVTFVVLILFLNVHNPRTKLSSGLAAIDWFGMFSVLAVTLLLLLGLDFGGAIFPWSSPKVICLIVFGVLMIGFFLFSEKRLAKYPLMPLGMFKHRSNNAAFAVCFTHGMTFIVAEYYLPLYFQSVLQASPLRSGVLILPITLSEAAMGILTAFLIYRTGHYREVIWLGMFLLTLGTGLYIHFDRTSSVAEIVGFELIGGIGAGFLFEPPLIAIQATVSQADTATATASFGFIRNIAMAMSIVIGGVIFQNGMNNRIPYLEAAGLNSTFTKAFSHGEAAASVELIKQIADARQRIAVEDAFAWSLRNMWIAYAVIMVVGLVASAFIKHNVLSTVHTETQTGIEKMTKREGA</sequence>
<protein>
    <submittedName>
        <fullName evidence="1">Uncharacterized protein</fullName>
    </submittedName>
</protein>
<organism evidence="1 2">
    <name type="scientific">Vermiconidia calcicola</name>
    <dbReference type="NCBI Taxonomy" id="1690605"/>
    <lineage>
        <taxon>Eukaryota</taxon>
        <taxon>Fungi</taxon>
        <taxon>Dikarya</taxon>
        <taxon>Ascomycota</taxon>
        <taxon>Pezizomycotina</taxon>
        <taxon>Dothideomycetes</taxon>
        <taxon>Dothideomycetidae</taxon>
        <taxon>Mycosphaerellales</taxon>
        <taxon>Extremaceae</taxon>
        <taxon>Vermiconidia</taxon>
    </lineage>
</organism>
<accession>A0ACC3NIW9</accession>
<name>A0ACC3NIW9_9PEZI</name>
<dbReference type="EMBL" id="JAUTXU010000040">
    <property type="protein sequence ID" value="KAK3716875.1"/>
    <property type="molecule type" value="Genomic_DNA"/>
</dbReference>
<proteinExistence type="predicted"/>
<evidence type="ECO:0000313" key="1">
    <source>
        <dbReference type="EMBL" id="KAK3716875.1"/>
    </source>
</evidence>
<dbReference type="Proteomes" id="UP001281147">
    <property type="component" value="Unassembled WGS sequence"/>
</dbReference>
<comment type="caution">
    <text evidence="1">The sequence shown here is derived from an EMBL/GenBank/DDBJ whole genome shotgun (WGS) entry which is preliminary data.</text>
</comment>